<name>A0A7S4GFF9_9EUGL</name>
<protein>
    <submittedName>
        <fullName evidence="1">Uncharacterized protein</fullName>
    </submittedName>
</protein>
<evidence type="ECO:0000313" key="1">
    <source>
        <dbReference type="EMBL" id="CAE0835405.1"/>
    </source>
</evidence>
<proteinExistence type="predicted"/>
<accession>A0A7S4GFF9</accession>
<gene>
    <name evidence="1" type="ORF">EGYM00163_LOCUS46754</name>
</gene>
<dbReference type="EMBL" id="HBJA01135982">
    <property type="protein sequence ID" value="CAE0835405.1"/>
    <property type="molecule type" value="Transcribed_RNA"/>
</dbReference>
<sequence length="121" mass="13003">MQGTGMLKLRYSIAVRTGRRKGRGLSGVEPFCRGTKTRGFDPCDGDLACALTQGNKEGNRVMKARTGSGAHVGRSVVWPGVGEAGVRPTALSHEAPQGVTAKRCRKAERAQQCEAFVRKME</sequence>
<dbReference type="AlphaFoldDB" id="A0A7S4GFF9"/>
<organism evidence="1">
    <name type="scientific">Eutreptiella gymnastica</name>
    <dbReference type="NCBI Taxonomy" id="73025"/>
    <lineage>
        <taxon>Eukaryota</taxon>
        <taxon>Discoba</taxon>
        <taxon>Euglenozoa</taxon>
        <taxon>Euglenida</taxon>
        <taxon>Spirocuta</taxon>
        <taxon>Euglenophyceae</taxon>
        <taxon>Eutreptiales</taxon>
        <taxon>Eutreptiaceae</taxon>
        <taxon>Eutreptiella</taxon>
    </lineage>
</organism>
<reference evidence="1" key="1">
    <citation type="submission" date="2021-01" db="EMBL/GenBank/DDBJ databases">
        <authorList>
            <person name="Corre E."/>
            <person name="Pelletier E."/>
            <person name="Niang G."/>
            <person name="Scheremetjew M."/>
            <person name="Finn R."/>
            <person name="Kale V."/>
            <person name="Holt S."/>
            <person name="Cochrane G."/>
            <person name="Meng A."/>
            <person name="Brown T."/>
            <person name="Cohen L."/>
        </authorList>
    </citation>
    <scope>NUCLEOTIDE SEQUENCE</scope>
    <source>
        <strain evidence="1">CCMP1594</strain>
    </source>
</reference>